<comment type="catalytic activity">
    <reaction evidence="8">
        <text>a 6-O-methyl-2'-deoxyguanosine in DNA + L-cysteinyl-[protein] = S-methyl-L-cysteinyl-[protein] + a 2'-deoxyguanosine in DNA</text>
        <dbReference type="Rhea" id="RHEA:24000"/>
        <dbReference type="Rhea" id="RHEA-COMP:10131"/>
        <dbReference type="Rhea" id="RHEA-COMP:10132"/>
        <dbReference type="Rhea" id="RHEA-COMP:11367"/>
        <dbReference type="Rhea" id="RHEA-COMP:11368"/>
        <dbReference type="ChEBI" id="CHEBI:29950"/>
        <dbReference type="ChEBI" id="CHEBI:82612"/>
        <dbReference type="ChEBI" id="CHEBI:85445"/>
        <dbReference type="ChEBI" id="CHEBI:85448"/>
        <dbReference type="EC" id="2.1.1.63"/>
    </reaction>
</comment>
<evidence type="ECO:0000256" key="6">
    <source>
        <dbReference type="ARBA" id="ARBA00022763"/>
    </source>
</evidence>
<reference evidence="11 12" key="1">
    <citation type="submission" date="2012-11" db="EMBL/GenBank/DDBJ databases">
        <title>Whole genome sequence of Acetobacter orientalis 21F-2.</title>
        <authorList>
            <person name="Azuma Y."/>
            <person name="Higashiura N."/>
            <person name="Hirakawa H."/>
            <person name="Matsushita K."/>
        </authorList>
    </citation>
    <scope>NUCLEOTIDE SEQUENCE [LARGE SCALE GENOMIC DNA]</scope>
    <source>
        <strain evidence="11 12">21F-2</strain>
    </source>
</reference>
<evidence type="ECO:0000256" key="5">
    <source>
        <dbReference type="ARBA" id="ARBA00022679"/>
    </source>
</evidence>
<keyword evidence="7" id="KW-0234">DNA repair</keyword>
<dbReference type="GO" id="GO:0006281">
    <property type="term" value="P:DNA repair"/>
    <property type="evidence" value="ECO:0007669"/>
    <property type="project" value="UniProtKB-KW"/>
</dbReference>
<sequence length="182" mass="19925">MGHGKAPPARILWEKAAFNATHRSTHTMPQLSLHSPLGPLTLSEEDGKIISLDWGWGRDQTETPLLCQARDWLDKWFDEPQALGAFPFPLEPFGTEYQKKVWAALCTIPTGEITTYKSLAEKVGGSPRSIGQAVGRNPIPVLIPCHRVVGSHGLGGYSGDGGVDDKKWLLDLEEATLPAFKK</sequence>
<dbReference type="EMBL" id="BAMX01000013">
    <property type="protein sequence ID" value="GAN65765.1"/>
    <property type="molecule type" value="Genomic_DNA"/>
</dbReference>
<dbReference type="InterPro" id="IPR036388">
    <property type="entry name" value="WH-like_DNA-bd_sf"/>
</dbReference>
<dbReference type="STRING" id="1231341.Abor_013_075"/>
<dbReference type="InterPro" id="IPR014048">
    <property type="entry name" value="MethylDNA_cys_MeTrfase_DNA-bd"/>
</dbReference>
<protein>
    <recommendedName>
        <fullName evidence="3">methylated-DNA--[protein]-cysteine S-methyltransferase</fullName>
        <ecNumber evidence="3">2.1.1.63</ecNumber>
    </recommendedName>
</protein>
<proteinExistence type="inferred from homology"/>
<evidence type="ECO:0000259" key="10">
    <source>
        <dbReference type="Pfam" id="PF02870"/>
    </source>
</evidence>
<dbReference type="AlphaFoldDB" id="A0A0D6NJH8"/>
<name>A0A0D6NJH8_9PROT</name>
<dbReference type="Pfam" id="PF01035">
    <property type="entry name" value="DNA_binding_1"/>
    <property type="match status" value="1"/>
</dbReference>
<keyword evidence="6" id="KW-0227">DNA damage</keyword>
<evidence type="ECO:0000256" key="8">
    <source>
        <dbReference type="ARBA" id="ARBA00049348"/>
    </source>
</evidence>
<evidence type="ECO:0000256" key="7">
    <source>
        <dbReference type="ARBA" id="ARBA00023204"/>
    </source>
</evidence>
<dbReference type="PANTHER" id="PTHR10815:SF13">
    <property type="entry name" value="METHYLATED-DNA--PROTEIN-CYSTEINE METHYLTRANSFERASE"/>
    <property type="match status" value="1"/>
</dbReference>
<dbReference type="EC" id="2.1.1.63" evidence="3"/>
<dbReference type="InterPro" id="IPR036217">
    <property type="entry name" value="MethylDNA_cys_MeTrfase_DNAb"/>
</dbReference>
<dbReference type="CDD" id="cd06445">
    <property type="entry name" value="ATase"/>
    <property type="match status" value="1"/>
</dbReference>
<evidence type="ECO:0000256" key="4">
    <source>
        <dbReference type="ARBA" id="ARBA00022603"/>
    </source>
</evidence>
<evidence type="ECO:0000313" key="12">
    <source>
        <dbReference type="Proteomes" id="UP000032670"/>
    </source>
</evidence>
<dbReference type="Pfam" id="PF02870">
    <property type="entry name" value="Methyltransf_1N"/>
    <property type="match status" value="1"/>
</dbReference>
<dbReference type="GO" id="GO:0032259">
    <property type="term" value="P:methylation"/>
    <property type="evidence" value="ECO:0007669"/>
    <property type="project" value="UniProtKB-KW"/>
</dbReference>
<dbReference type="InterPro" id="IPR001497">
    <property type="entry name" value="MethylDNA_cys_MeTrfase_AS"/>
</dbReference>
<dbReference type="NCBIfam" id="TIGR00589">
    <property type="entry name" value="ogt"/>
    <property type="match status" value="1"/>
</dbReference>
<dbReference type="PROSITE" id="PS00374">
    <property type="entry name" value="MGMT"/>
    <property type="match status" value="1"/>
</dbReference>
<organism evidence="11 12">
    <name type="scientific">Acetobacter orientalis</name>
    <dbReference type="NCBI Taxonomy" id="146474"/>
    <lineage>
        <taxon>Bacteria</taxon>
        <taxon>Pseudomonadati</taxon>
        <taxon>Pseudomonadota</taxon>
        <taxon>Alphaproteobacteria</taxon>
        <taxon>Acetobacterales</taxon>
        <taxon>Acetobacteraceae</taxon>
        <taxon>Acetobacter</taxon>
    </lineage>
</organism>
<feature type="domain" description="Methylated-DNA-[protein]-cysteine S-methyltransferase DNA binding" evidence="9">
    <location>
        <begin position="97"/>
        <end position="174"/>
    </location>
</feature>
<comment type="caution">
    <text evidence="11">The sequence shown here is derived from an EMBL/GenBank/DDBJ whole genome shotgun (WGS) entry which is preliminary data.</text>
</comment>
<evidence type="ECO:0000313" key="11">
    <source>
        <dbReference type="EMBL" id="GAN65765.1"/>
    </source>
</evidence>
<keyword evidence="4 11" id="KW-0489">Methyltransferase</keyword>
<accession>A0A6N3SUP1</accession>
<dbReference type="InterPro" id="IPR008332">
    <property type="entry name" value="MethylG_MeTrfase_N"/>
</dbReference>
<dbReference type="InterPro" id="IPR036631">
    <property type="entry name" value="MGMT_N_sf"/>
</dbReference>
<dbReference type="SUPFAM" id="SSF53155">
    <property type="entry name" value="Methylated DNA-protein cysteine methyltransferase domain"/>
    <property type="match status" value="1"/>
</dbReference>
<evidence type="ECO:0000256" key="2">
    <source>
        <dbReference type="ARBA" id="ARBA00008711"/>
    </source>
</evidence>
<comment type="similarity">
    <text evidence="2">Belongs to the MGMT family.</text>
</comment>
<dbReference type="Proteomes" id="UP000032670">
    <property type="component" value="Unassembled WGS sequence"/>
</dbReference>
<evidence type="ECO:0000259" key="9">
    <source>
        <dbReference type="Pfam" id="PF01035"/>
    </source>
</evidence>
<dbReference type="SUPFAM" id="SSF46767">
    <property type="entry name" value="Methylated DNA-protein cysteine methyltransferase, C-terminal domain"/>
    <property type="match status" value="1"/>
</dbReference>
<keyword evidence="5 11" id="KW-0808">Transferase</keyword>
<keyword evidence="12" id="KW-1185">Reference proteome</keyword>
<dbReference type="GO" id="GO:0003908">
    <property type="term" value="F:methylated-DNA-[protein]-cysteine S-methyltransferase activity"/>
    <property type="evidence" value="ECO:0007669"/>
    <property type="project" value="UniProtKB-EC"/>
</dbReference>
<dbReference type="FunFam" id="1.10.10.10:FF:000214">
    <property type="entry name" value="Methylated-DNA--protein-cysteine methyltransferase"/>
    <property type="match status" value="1"/>
</dbReference>
<gene>
    <name evidence="11" type="ORF">Abor_013_075</name>
</gene>
<accession>A0A0D6NJH8</accession>
<comment type="catalytic activity">
    <reaction evidence="1">
        <text>a 4-O-methyl-thymidine in DNA + L-cysteinyl-[protein] = a thymidine in DNA + S-methyl-L-cysteinyl-[protein]</text>
        <dbReference type="Rhea" id="RHEA:53428"/>
        <dbReference type="Rhea" id="RHEA-COMP:10131"/>
        <dbReference type="Rhea" id="RHEA-COMP:10132"/>
        <dbReference type="Rhea" id="RHEA-COMP:13555"/>
        <dbReference type="Rhea" id="RHEA-COMP:13556"/>
        <dbReference type="ChEBI" id="CHEBI:29950"/>
        <dbReference type="ChEBI" id="CHEBI:82612"/>
        <dbReference type="ChEBI" id="CHEBI:137386"/>
        <dbReference type="ChEBI" id="CHEBI:137387"/>
        <dbReference type="EC" id="2.1.1.63"/>
    </reaction>
</comment>
<evidence type="ECO:0000256" key="1">
    <source>
        <dbReference type="ARBA" id="ARBA00001286"/>
    </source>
</evidence>
<dbReference type="PANTHER" id="PTHR10815">
    <property type="entry name" value="METHYLATED-DNA--PROTEIN-CYSTEINE METHYLTRANSFERASE"/>
    <property type="match status" value="1"/>
</dbReference>
<feature type="domain" description="Methylguanine DNA methyltransferase ribonuclease-like" evidence="10">
    <location>
        <begin position="33"/>
        <end position="89"/>
    </location>
</feature>
<evidence type="ECO:0000256" key="3">
    <source>
        <dbReference type="ARBA" id="ARBA00011918"/>
    </source>
</evidence>
<dbReference type="Gene3D" id="1.10.10.10">
    <property type="entry name" value="Winged helix-like DNA-binding domain superfamily/Winged helix DNA-binding domain"/>
    <property type="match status" value="1"/>
</dbReference>